<proteinExistence type="predicted"/>
<gene>
    <name evidence="2" type="ORF">ISU02_03875</name>
</gene>
<feature type="chain" id="PRO_5046821693" evidence="1">
    <location>
        <begin position="24"/>
        <end position="48"/>
    </location>
</feature>
<evidence type="ECO:0000256" key="1">
    <source>
        <dbReference type="SAM" id="SignalP"/>
    </source>
</evidence>
<protein>
    <submittedName>
        <fullName evidence="2">Uncharacterized protein</fullName>
    </submittedName>
</protein>
<comment type="caution">
    <text evidence="2">The sequence shown here is derived from an EMBL/GenBank/DDBJ whole genome shotgun (WGS) entry which is preliminary data.</text>
</comment>
<feature type="signal peptide" evidence="1">
    <location>
        <begin position="1"/>
        <end position="23"/>
    </location>
</feature>
<keyword evidence="3" id="KW-1185">Reference proteome</keyword>
<evidence type="ECO:0000313" key="2">
    <source>
        <dbReference type="EMBL" id="MBF4692236.1"/>
    </source>
</evidence>
<evidence type="ECO:0000313" key="3">
    <source>
        <dbReference type="Proteomes" id="UP000614200"/>
    </source>
</evidence>
<name>A0ABR9ZQH6_9FIRM</name>
<sequence length="48" mass="5000">MFNSGATAVLAFKAAFCSASAVALTIEATALKTLRDFKVCARGFLDVT</sequence>
<keyword evidence="1" id="KW-0732">Signal</keyword>
<reference evidence="2 3" key="1">
    <citation type="submission" date="2020-11" db="EMBL/GenBank/DDBJ databases">
        <title>Fusibacter basophilias sp. nov.</title>
        <authorList>
            <person name="Qiu D."/>
        </authorList>
    </citation>
    <scope>NUCLEOTIDE SEQUENCE [LARGE SCALE GENOMIC DNA]</scope>
    <source>
        <strain evidence="2 3">Q10-2</strain>
    </source>
</reference>
<accession>A0ABR9ZQH6</accession>
<dbReference type="Proteomes" id="UP000614200">
    <property type="component" value="Unassembled WGS sequence"/>
</dbReference>
<organism evidence="2 3">
    <name type="scientific">Fusibacter ferrireducens</name>
    <dbReference type="NCBI Taxonomy" id="2785058"/>
    <lineage>
        <taxon>Bacteria</taxon>
        <taxon>Bacillati</taxon>
        <taxon>Bacillota</taxon>
        <taxon>Clostridia</taxon>
        <taxon>Eubacteriales</taxon>
        <taxon>Eubacteriales Family XII. Incertae Sedis</taxon>
        <taxon>Fusibacter</taxon>
    </lineage>
</organism>
<dbReference type="EMBL" id="JADKNH010000002">
    <property type="protein sequence ID" value="MBF4692236.1"/>
    <property type="molecule type" value="Genomic_DNA"/>
</dbReference>